<gene>
    <name evidence="2" type="ORF">SAMN05421819_3302</name>
</gene>
<dbReference type="PANTHER" id="PTHR43179:SF7">
    <property type="entry name" value="RHAMNOSYLTRANSFERASE WBBL"/>
    <property type="match status" value="1"/>
</dbReference>
<dbReference type="Pfam" id="PF00535">
    <property type="entry name" value="Glycos_transf_2"/>
    <property type="match status" value="1"/>
</dbReference>
<dbReference type="PANTHER" id="PTHR43179">
    <property type="entry name" value="RHAMNOSYLTRANSFERASE WBBL"/>
    <property type="match status" value="1"/>
</dbReference>
<dbReference type="InterPro" id="IPR029044">
    <property type="entry name" value="Nucleotide-diphossugar_trans"/>
</dbReference>
<sequence>MSPAVIAETSQATTLKALGDAGPKPDAREPVRPELSIIIVSFNTRELLRECITSALQLSAPFSSELFVVDNASRDGSAEMVAETFPQVRLLRTTENVGFGRANNLALEQACGRYLVLLNSDAFLHEDALQRAIAHMDANPGCAAGGARLISRDGSPQPSARMFHTVLGDAIVLSGLAYRYPRSRFFGRLDRTWSDLTQPASVDWIPGAFAILRPEALQRVGNFDPAFFLYYEEVDLCRRLKNAGYEVCYWPDIVVTHIGGESSRQLKTLEFSSIAAQVVLWRMRSSLLYYRRHHGSRAWAARRMEQLLYTASWLRNLASRSEERQRRAVHFRALIRLMNQAWRDTNGGRISPPQPW</sequence>
<keyword evidence="3" id="KW-1185">Reference proteome</keyword>
<dbReference type="EMBL" id="FNVA01000006">
    <property type="protein sequence ID" value="SEG52524.1"/>
    <property type="molecule type" value="Genomic_DNA"/>
</dbReference>
<protein>
    <recommendedName>
        <fullName evidence="1">Glycosyltransferase 2-like domain-containing protein</fullName>
    </recommendedName>
</protein>
<dbReference type="Gene3D" id="3.90.550.10">
    <property type="entry name" value="Spore Coat Polysaccharide Biosynthesis Protein SpsA, Chain A"/>
    <property type="match status" value="1"/>
</dbReference>
<dbReference type="Proteomes" id="UP000236728">
    <property type="component" value="Unassembled WGS sequence"/>
</dbReference>
<evidence type="ECO:0000313" key="2">
    <source>
        <dbReference type="EMBL" id="SEG52524.1"/>
    </source>
</evidence>
<dbReference type="RefSeq" id="WP_235011656.1">
    <property type="nucleotide sequence ID" value="NZ_FNVA01000006.1"/>
</dbReference>
<evidence type="ECO:0000259" key="1">
    <source>
        <dbReference type="Pfam" id="PF00535"/>
    </source>
</evidence>
<name>A0A1H6AW51_9BACT</name>
<proteinExistence type="predicted"/>
<feature type="domain" description="Glycosyltransferase 2-like" evidence="1">
    <location>
        <begin position="36"/>
        <end position="171"/>
    </location>
</feature>
<dbReference type="SUPFAM" id="SSF53448">
    <property type="entry name" value="Nucleotide-diphospho-sugar transferases"/>
    <property type="match status" value="1"/>
</dbReference>
<dbReference type="CDD" id="cd04186">
    <property type="entry name" value="GT_2_like_c"/>
    <property type="match status" value="1"/>
</dbReference>
<dbReference type="AlphaFoldDB" id="A0A1H6AW51"/>
<organism evidence="2 3">
    <name type="scientific">Bryocella elongata</name>
    <dbReference type="NCBI Taxonomy" id="863522"/>
    <lineage>
        <taxon>Bacteria</taxon>
        <taxon>Pseudomonadati</taxon>
        <taxon>Acidobacteriota</taxon>
        <taxon>Terriglobia</taxon>
        <taxon>Terriglobales</taxon>
        <taxon>Acidobacteriaceae</taxon>
        <taxon>Bryocella</taxon>
    </lineage>
</organism>
<reference evidence="2 3" key="1">
    <citation type="submission" date="2016-10" db="EMBL/GenBank/DDBJ databases">
        <authorList>
            <person name="de Groot N.N."/>
        </authorList>
    </citation>
    <scope>NUCLEOTIDE SEQUENCE [LARGE SCALE GENOMIC DNA]</scope>
    <source>
        <strain evidence="2 3">DSM 22489</strain>
    </source>
</reference>
<evidence type="ECO:0000313" key="3">
    <source>
        <dbReference type="Proteomes" id="UP000236728"/>
    </source>
</evidence>
<accession>A0A1H6AW51</accession>
<dbReference type="InterPro" id="IPR001173">
    <property type="entry name" value="Glyco_trans_2-like"/>
</dbReference>